<dbReference type="Pfam" id="PF06314">
    <property type="entry name" value="ADC"/>
    <property type="match status" value="1"/>
</dbReference>
<dbReference type="EMBL" id="CAEZYR010000049">
    <property type="protein sequence ID" value="CAB4745800.1"/>
    <property type="molecule type" value="Genomic_DNA"/>
</dbReference>
<sequence>MNDVTSPTSKPGEIAGWPKLQIVYRSDADRIADLLPPGFTAGPNPFVHINIYNVPVLGEPEYGVSTKIEASYDGMAGYYTLGLGIDQEAAIFISQELNGQPKFPCAITFFRLGDHVEARCTHQGYTFLEYRGEAKATVAPGADYAENEWWIKSSRAVGGVEKSYDFAPHVVRVATTNRVSHIEAVDGDLLLRDSPWDPYTDLLPLRELLSTQLVTQTQPSRSITLAGPLDPLAFWPYADTIGGSRWPGERGGPRRTR</sequence>
<dbReference type="GO" id="GO:0016829">
    <property type="term" value="F:lyase activity"/>
    <property type="evidence" value="ECO:0007669"/>
    <property type="project" value="InterPro"/>
</dbReference>
<accession>A0A6J7P1Q6</accession>
<proteinExistence type="predicted"/>
<dbReference type="InterPro" id="IPR023375">
    <property type="entry name" value="ADC_dom_sf"/>
</dbReference>
<organism evidence="4">
    <name type="scientific">freshwater metagenome</name>
    <dbReference type="NCBI Taxonomy" id="449393"/>
    <lineage>
        <taxon>unclassified sequences</taxon>
        <taxon>metagenomes</taxon>
        <taxon>ecological metagenomes</taxon>
    </lineage>
</organism>
<evidence type="ECO:0000313" key="2">
    <source>
        <dbReference type="EMBL" id="CAB4829723.1"/>
    </source>
</evidence>
<dbReference type="InterPro" id="IPR010451">
    <property type="entry name" value="Acetoacetate_decarboxylase"/>
</dbReference>
<dbReference type="EMBL" id="CAFBMH010000015">
    <property type="protein sequence ID" value="CAB4897422.1"/>
    <property type="molecule type" value="Genomic_DNA"/>
</dbReference>
<dbReference type="EMBL" id="CAFBOS010000077">
    <property type="protein sequence ID" value="CAB4997089.1"/>
    <property type="molecule type" value="Genomic_DNA"/>
</dbReference>
<dbReference type="Gene3D" id="2.40.400.10">
    <property type="entry name" value="Acetoacetate decarboxylase-like"/>
    <property type="match status" value="1"/>
</dbReference>
<dbReference type="AlphaFoldDB" id="A0A6J7P1Q6"/>
<gene>
    <name evidence="1" type="ORF">UFOPK2754_01499</name>
    <name evidence="2" type="ORF">UFOPK3139_01332</name>
    <name evidence="3" type="ORF">UFOPK3543_00662</name>
    <name evidence="4" type="ORF">UFOPK3967_01403</name>
</gene>
<dbReference type="SUPFAM" id="SSF160104">
    <property type="entry name" value="Acetoacetate decarboxylase-like"/>
    <property type="match status" value="1"/>
</dbReference>
<name>A0A6J7P1Q6_9ZZZZ</name>
<dbReference type="EMBL" id="CAFABA010000047">
    <property type="protein sequence ID" value="CAB4829723.1"/>
    <property type="molecule type" value="Genomic_DNA"/>
</dbReference>
<evidence type="ECO:0000313" key="1">
    <source>
        <dbReference type="EMBL" id="CAB4745800.1"/>
    </source>
</evidence>
<evidence type="ECO:0000313" key="3">
    <source>
        <dbReference type="EMBL" id="CAB4897422.1"/>
    </source>
</evidence>
<protein>
    <submittedName>
        <fullName evidence="4">Unannotated protein</fullName>
    </submittedName>
</protein>
<reference evidence="4" key="1">
    <citation type="submission" date="2020-05" db="EMBL/GenBank/DDBJ databases">
        <authorList>
            <person name="Chiriac C."/>
            <person name="Salcher M."/>
            <person name="Ghai R."/>
            <person name="Kavagutti S V."/>
        </authorList>
    </citation>
    <scope>NUCLEOTIDE SEQUENCE</scope>
</reference>
<evidence type="ECO:0000313" key="4">
    <source>
        <dbReference type="EMBL" id="CAB4997089.1"/>
    </source>
</evidence>